<gene>
    <name evidence="8" type="primary">hrpB</name>
    <name evidence="8" type="ORF">L2Y54_20430</name>
</gene>
<dbReference type="RefSeq" id="WP_236498653.1">
    <property type="nucleotide sequence ID" value="NZ_CP091244.1"/>
</dbReference>
<keyword evidence="4" id="KW-0067">ATP-binding</keyword>
<name>A0ABY3SXU8_9GAMM</name>
<dbReference type="NCBIfam" id="TIGR01970">
    <property type="entry name" value="DEAH_box_HrpB"/>
    <property type="match status" value="1"/>
</dbReference>
<dbReference type="InterPro" id="IPR049614">
    <property type="entry name" value="HrpB_DEXH"/>
</dbReference>
<organism evidence="8 9">
    <name type="scientific">Thiothrix winogradskyi</name>
    <dbReference type="NCBI Taxonomy" id="96472"/>
    <lineage>
        <taxon>Bacteria</taxon>
        <taxon>Pseudomonadati</taxon>
        <taxon>Pseudomonadota</taxon>
        <taxon>Gammaproteobacteria</taxon>
        <taxon>Thiotrichales</taxon>
        <taxon>Thiotrichaceae</taxon>
        <taxon>Thiothrix</taxon>
    </lineage>
</organism>
<evidence type="ECO:0000313" key="8">
    <source>
        <dbReference type="EMBL" id="UJS24271.1"/>
    </source>
</evidence>
<dbReference type="Proteomes" id="UP001054801">
    <property type="component" value="Chromosome"/>
</dbReference>
<dbReference type="PROSITE" id="PS51194">
    <property type="entry name" value="HELICASE_CTER"/>
    <property type="match status" value="1"/>
</dbReference>
<dbReference type="Gene3D" id="3.40.50.300">
    <property type="entry name" value="P-loop containing nucleotide triphosphate hydrolases"/>
    <property type="match status" value="2"/>
</dbReference>
<evidence type="ECO:0000256" key="2">
    <source>
        <dbReference type="ARBA" id="ARBA00022801"/>
    </source>
</evidence>
<dbReference type="InterPro" id="IPR001650">
    <property type="entry name" value="Helicase_C-like"/>
</dbReference>
<dbReference type="PROSITE" id="PS51192">
    <property type="entry name" value="HELICASE_ATP_BIND_1"/>
    <property type="match status" value="1"/>
</dbReference>
<dbReference type="CDD" id="cd17990">
    <property type="entry name" value="DEXHc_HrpB"/>
    <property type="match status" value="1"/>
</dbReference>
<sequence length="867" mass="95404">MQHSSQLELTLPIDAVLDALKQALRERHEVVLEAPPGAGKTTRVPLALLNEPWLVGKKILMLEPRRIAAKNAAHRMASLLNESTGQTVGYRMRLDNKTSRQTRIEVITEGILTRQLQQDPSLDGVGLVIFDEFHERNLDSDLALSLCLKGRELFRDDSHPLKLLIMSATLDSVAIANLLDDAPVVRSEGRTYPVNIRYGQAAKPNERIVERMVATLRQALTDNPDSSILAFLPGQGEIHRTTEALGAWLVERKIRGVHLRPMYGNLTLDEQQQAIAPLTDSSAGERKVVLATNIAETSLTIEGVDVVVDSGLVREARFDPGTGMTGLHTTRISRASSTQRAGRAGRLAPGVCYRLWTESQQEQLAAHNTPEILRADLAPLALQLLQWGVDDPTELHWLDVPPSGLWQQALDLLETLGAIQRKGKATVLTAHGQVMCNLPVHPRLAHLLICGAQAGHLNAAANLASLLSERNPFSQDNPDISQALEILAGKAKCPPQQQGWLQRTRQLANQFKETPPNLPLSGEGQEFGVRSSSSPDKGRPGGVSSSINGYLLACAYPDRIARRRHSGGYQLANGRSADLPDKHALGNQAWLAIAEVSNMAGKSSDTIRSAAALDDKLFASALADQVRTQTVVEWDNKAGRFIAEAQQKIGALVLQRKALQAVPSEAKSAALIGFIRKQGLDVLPWQTEQEQWCARVNLLRSVDPEQLWPDVSRANLLATLEDWLAPYLEGVNVLADFKKLDLTSILSNLLPWERQQRLEQLAPKRLDVPSGHDIAIDYSQAPPVLAVKLQEMFGCQQTPTIANGRVALLVHLLSPAGRPLQITQDLAGFWRTSYHEVKKDMKGRYPKHPWPDDPLQAMATRKVKRLL</sequence>
<evidence type="ECO:0000256" key="1">
    <source>
        <dbReference type="ARBA" id="ARBA00022741"/>
    </source>
</evidence>
<dbReference type="InterPro" id="IPR010225">
    <property type="entry name" value="HrpB"/>
</dbReference>
<dbReference type="InterPro" id="IPR027417">
    <property type="entry name" value="P-loop_NTPase"/>
</dbReference>
<keyword evidence="2" id="KW-0378">Hydrolase</keyword>
<dbReference type="PIRSF" id="PIRSF005496">
    <property type="entry name" value="ATP_hel_hrpB"/>
    <property type="match status" value="1"/>
</dbReference>
<dbReference type="SMART" id="SM00847">
    <property type="entry name" value="HA2"/>
    <property type="match status" value="1"/>
</dbReference>
<dbReference type="InterPro" id="IPR014001">
    <property type="entry name" value="Helicase_ATP-bd"/>
</dbReference>
<evidence type="ECO:0000256" key="4">
    <source>
        <dbReference type="ARBA" id="ARBA00022840"/>
    </source>
</evidence>
<dbReference type="EMBL" id="CP091244">
    <property type="protein sequence ID" value="UJS24271.1"/>
    <property type="molecule type" value="Genomic_DNA"/>
</dbReference>
<dbReference type="Gene3D" id="1.20.120.1080">
    <property type="match status" value="1"/>
</dbReference>
<evidence type="ECO:0000259" key="6">
    <source>
        <dbReference type="PROSITE" id="PS51192"/>
    </source>
</evidence>
<dbReference type="PANTHER" id="PTHR43519:SF1">
    <property type="entry name" value="ATP-DEPENDENT RNA HELICASE HRPB"/>
    <property type="match status" value="1"/>
</dbReference>
<dbReference type="SUPFAM" id="SSF52540">
    <property type="entry name" value="P-loop containing nucleoside triphosphate hydrolases"/>
    <property type="match status" value="1"/>
</dbReference>
<dbReference type="Pfam" id="PF00270">
    <property type="entry name" value="DEAD"/>
    <property type="match status" value="1"/>
</dbReference>
<dbReference type="Pfam" id="PF08482">
    <property type="entry name" value="HrpB_C"/>
    <property type="match status" value="1"/>
</dbReference>
<dbReference type="SMART" id="SM00490">
    <property type="entry name" value="HELICc"/>
    <property type="match status" value="1"/>
</dbReference>
<accession>A0ABY3SXU8</accession>
<evidence type="ECO:0000259" key="7">
    <source>
        <dbReference type="PROSITE" id="PS51194"/>
    </source>
</evidence>
<dbReference type="SMART" id="SM00487">
    <property type="entry name" value="DEXDc"/>
    <property type="match status" value="1"/>
</dbReference>
<dbReference type="PANTHER" id="PTHR43519">
    <property type="entry name" value="ATP-DEPENDENT RNA HELICASE HRPB"/>
    <property type="match status" value="1"/>
</dbReference>
<evidence type="ECO:0000313" key="9">
    <source>
        <dbReference type="Proteomes" id="UP001054801"/>
    </source>
</evidence>
<dbReference type="GO" id="GO:0004386">
    <property type="term" value="F:helicase activity"/>
    <property type="evidence" value="ECO:0007669"/>
    <property type="project" value="UniProtKB-KW"/>
</dbReference>
<protein>
    <submittedName>
        <fullName evidence="8">ATP-dependent helicase HrpB</fullName>
    </submittedName>
</protein>
<feature type="region of interest" description="Disordered" evidence="5">
    <location>
        <begin position="512"/>
        <end position="543"/>
    </location>
</feature>
<dbReference type="InterPro" id="IPR056329">
    <property type="entry name" value="CON_HrpB"/>
</dbReference>
<feature type="domain" description="Helicase ATP-binding" evidence="6">
    <location>
        <begin position="21"/>
        <end position="188"/>
    </location>
</feature>
<dbReference type="Pfam" id="PF00271">
    <property type="entry name" value="Helicase_C"/>
    <property type="match status" value="1"/>
</dbReference>
<dbReference type="InterPro" id="IPR013689">
    <property type="entry name" value="RNA_helicase_ATP-dep_HrpB_C"/>
</dbReference>
<keyword evidence="9" id="KW-1185">Reference proteome</keyword>
<dbReference type="InterPro" id="IPR011545">
    <property type="entry name" value="DEAD/DEAH_box_helicase_dom"/>
</dbReference>
<reference evidence="8" key="1">
    <citation type="journal article" date="2022" name="Microorganisms">
        <title>Two New Species of Filamentous Sulfur Bacteria of the Genus Thiothrix, Thiothrix winogradskyi sp. nov. and 'Candidatus Thiothrix sulfatifontis' sp. nov.</title>
        <authorList>
            <person name="Ravin N.V."/>
            <person name="Rossetti S."/>
            <person name="Beletsky A.V."/>
            <person name="Kadnikov V.V."/>
            <person name="Rudenko T.S."/>
            <person name="Smolyakov D.D."/>
            <person name="Moskvitina M.I."/>
            <person name="Gureeva M.V."/>
            <person name="Mardanov A.V."/>
            <person name="Grabovich M.Y."/>
        </authorList>
    </citation>
    <scope>NUCLEOTIDE SEQUENCE</scope>
    <source>
        <strain evidence="8">CT3</strain>
    </source>
</reference>
<proteinExistence type="predicted"/>
<dbReference type="InterPro" id="IPR007502">
    <property type="entry name" value="Helicase-assoc_dom"/>
</dbReference>
<evidence type="ECO:0000256" key="5">
    <source>
        <dbReference type="SAM" id="MobiDB-lite"/>
    </source>
</evidence>
<feature type="domain" description="Helicase C-terminal" evidence="7">
    <location>
        <begin position="215"/>
        <end position="388"/>
    </location>
</feature>
<keyword evidence="1" id="KW-0547">Nucleotide-binding</keyword>
<dbReference type="CDD" id="cd18791">
    <property type="entry name" value="SF2_C_RHA"/>
    <property type="match status" value="1"/>
</dbReference>
<keyword evidence="3 8" id="KW-0347">Helicase</keyword>
<evidence type="ECO:0000256" key="3">
    <source>
        <dbReference type="ARBA" id="ARBA00022806"/>
    </source>
</evidence>
<dbReference type="Pfam" id="PF24473">
    <property type="entry name" value="CON_HrpB"/>
    <property type="match status" value="1"/>
</dbReference>